<evidence type="ECO:0000313" key="3">
    <source>
        <dbReference type="Proteomes" id="UP000283482"/>
    </source>
</evidence>
<dbReference type="SUPFAM" id="SSF143011">
    <property type="entry name" value="RelE-like"/>
    <property type="match status" value="1"/>
</dbReference>
<accession>A0A412SXW0</accession>
<protein>
    <submittedName>
        <fullName evidence="1">Addiction module toxin RelE</fullName>
    </submittedName>
</protein>
<dbReference type="Gene3D" id="3.30.2310.20">
    <property type="entry name" value="RelE-like"/>
    <property type="match status" value="1"/>
</dbReference>
<evidence type="ECO:0000313" key="2">
    <source>
        <dbReference type="EMBL" id="RHB22962.1"/>
    </source>
</evidence>
<dbReference type="InterPro" id="IPR009241">
    <property type="entry name" value="HigB-like"/>
</dbReference>
<dbReference type="EMBL" id="QSGN01000070">
    <property type="protein sequence ID" value="RHB22962.1"/>
    <property type="molecule type" value="Genomic_DNA"/>
</dbReference>
<dbReference type="InterPro" id="IPR035093">
    <property type="entry name" value="RelE/ParE_toxin_dom_sf"/>
</dbReference>
<sequence length="121" mass="14489">MKATDKKDSGIRELYFSDEFTEFYEKLQDKVKAKFEHTMDIIRTEYVLNTKFVKHLENTDLYEMRVSVNFNEYRTILFAVDNDNIILSKRILLLNGFLKKSTKDYSKQIKVAKQILEDFEL</sequence>
<dbReference type="Proteomes" id="UP000431177">
    <property type="component" value="Unassembled WGS sequence"/>
</dbReference>
<evidence type="ECO:0000313" key="1">
    <source>
        <dbReference type="EMBL" id="KAB5325351.1"/>
    </source>
</evidence>
<dbReference type="RefSeq" id="WP_117907985.1">
    <property type="nucleotide sequence ID" value="NZ_JADMRQ010000035.1"/>
</dbReference>
<dbReference type="Proteomes" id="UP000283482">
    <property type="component" value="Unassembled WGS sequence"/>
</dbReference>
<evidence type="ECO:0000313" key="4">
    <source>
        <dbReference type="Proteomes" id="UP000431177"/>
    </source>
</evidence>
<dbReference type="Pfam" id="PF05973">
    <property type="entry name" value="Gp49"/>
    <property type="match status" value="1"/>
</dbReference>
<gene>
    <name evidence="2" type="ORF">DW889_16585</name>
    <name evidence="1" type="ORF">F9950_14540</name>
</gene>
<name>A0A412SXW0_BACSE</name>
<reference evidence="2 3" key="1">
    <citation type="submission" date="2018-08" db="EMBL/GenBank/DDBJ databases">
        <title>A genome reference for cultivated species of the human gut microbiota.</title>
        <authorList>
            <person name="Zou Y."/>
            <person name="Xue W."/>
            <person name="Luo G."/>
        </authorList>
    </citation>
    <scope>NUCLEOTIDE SEQUENCE [LARGE SCALE GENOMIC DNA]</scope>
    <source>
        <strain evidence="2 3">AM40-34</strain>
    </source>
</reference>
<organism evidence="1 4">
    <name type="scientific">Bacteroides stercoris</name>
    <dbReference type="NCBI Taxonomy" id="46506"/>
    <lineage>
        <taxon>Bacteria</taxon>
        <taxon>Pseudomonadati</taxon>
        <taxon>Bacteroidota</taxon>
        <taxon>Bacteroidia</taxon>
        <taxon>Bacteroidales</taxon>
        <taxon>Bacteroidaceae</taxon>
        <taxon>Bacteroides</taxon>
    </lineage>
</organism>
<proteinExistence type="predicted"/>
<dbReference type="EMBL" id="WCLA01000036">
    <property type="protein sequence ID" value="KAB5325351.1"/>
    <property type="molecule type" value="Genomic_DNA"/>
</dbReference>
<comment type="caution">
    <text evidence="1">The sequence shown here is derived from an EMBL/GenBank/DDBJ whole genome shotgun (WGS) entry which is preliminary data.</text>
</comment>
<dbReference type="AlphaFoldDB" id="A0A412SXW0"/>
<reference evidence="1 4" key="2">
    <citation type="journal article" date="2019" name="Nat. Med.">
        <title>A library of human gut bacterial isolates paired with longitudinal multiomics data enables mechanistic microbiome research.</title>
        <authorList>
            <person name="Poyet M."/>
            <person name="Groussin M."/>
            <person name="Gibbons S.M."/>
            <person name="Avila-Pacheco J."/>
            <person name="Jiang X."/>
            <person name="Kearney S.M."/>
            <person name="Perrotta A.R."/>
            <person name="Berdy B."/>
            <person name="Zhao S."/>
            <person name="Lieberman T.D."/>
            <person name="Swanson P.K."/>
            <person name="Smith M."/>
            <person name="Roesemann S."/>
            <person name="Alexander J.E."/>
            <person name="Rich S.A."/>
            <person name="Livny J."/>
            <person name="Vlamakis H."/>
            <person name="Clish C."/>
            <person name="Bullock K."/>
            <person name="Deik A."/>
            <person name="Scott J."/>
            <person name="Pierce K.A."/>
            <person name="Xavier R.J."/>
            <person name="Alm E.J."/>
        </authorList>
    </citation>
    <scope>NUCLEOTIDE SEQUENCE [LARGE SCALE GENOMIC DNA]</scope>
    <source>
        <strain evidence="1 4">BIOML-A2</strain>
    </source>
</reference>